<sequence>MTVLRTRSVRRLGQVTGVAYHPACRDTAGRGAHADLTGDLYVTYVGMVLAVAEPQREHTSMPMVSLRASWRQS</sequence>
<dbReference type="Proteomes" id="UP000001444">
    <property type="component" value="Chromosome"/>
</dbReference>
<reference evidence="1 2" key="1">
    <citation type="journal article" date="2010" name="Mol. Plant Microbe Interact.">
        <title>Streptomyces scabies 87-22 contains a coronafacic acid-like biosynthetic cluster that contributes to plant-microbe interactions.</title>
        <authorList>
            <person name="Bignell D.R."/>
            <person name="Seipke R.F."/>
            <person name="Huguet-Tapia J.C."/>
            <person name="Chambers A.H."/>
            <person name="Parry R.J."/>
            <person name="Loria R."/>
        </authorList>
    </citation>
    <scope>NUCLEOTIDE SEQUENCE [LARGE SCALE GENOMIC DNA]</scope>
    <source>
        <strain evidence="1 2">87.22</strain>
    </source>
</reference>
<dbReference type="HOGENOM" id="CLU_2703435_0_0_11"/>
<evidence type="ECO:0000313" key="2">
    <source>
        <dbReference type="Proteomes" id="UP000001444"/>
    </source>
</evidence>
<accession>C9ZHN8</accession>
<dbReference type="EMBL" id="FN554889">
    <property type="protein sequence ID" value="CBG75083.1"/>
    <property type="molecule type" value="Genomic_DNA"/>
</dbReference>
<gene>
    <name evidence="1" type="ordered locus">SCAB_81221</name>
</gene>
<proteinExistence type="predicted"/>
<organism evidence="1 2">
    <name type="scientific">Streptomyces scabiei (strain 87.22)</name>
    <dbReference type="NCBI Taxonomy" id="680198"/>
    <lineage>
        <taxon>Bacteria</taxon>
        <taxon>Bacillati</taxon>
        <taxon>Actinomycetota</taxon>
        <taxon>Actinomycetes</taxon>
        <taxon>Kitasatosporales</taxon>
        <taxon>Streptomycetaceae</taxon>
        <taxon>Streptomyces</taxon>
    </lineage>
</organism>
<dbReference type="AlphaFoldDB" id="C9ZHN8"/>
<protein>
    <submittedName>
        <fullName evidence="1">Uncharacterized protein</fullName>
    </submittedName>
</protein>
<keyword evidence="2" id="KW-1185">Reference proteome</keyword>
<evidence type="ECO:0000313" key="1">
    <source>
        <dbReference type="EMBL" id="CBG75083.1"/>
    </source>
</evidence>
<name>C9ZHN8_STRSW</name>
<dbReference type="KEGG" id="scb:SCAB_81221"/>